<keyword evidence="2" id="KW-1185">Reference proteome</keyword>
<gene>
    <name evidence="1" type="ORF">SPELUC_LOCUS4047</name>
</gene>
<dbReference type="Proteomes" id="UP000789366">
    <property type="component" value="Unassembled WGS sequence"/>
</dbReference>
<evidence type="ECO:0000313" key="1">
    <source>
        <dbReference type="EMBL" id="CAG8523629.1"/>
    </source>
</evidence>
<protein>
    <submittedName>
        <fullName evidence="1">3831_t:CDS:1</fullName>
    </submittedName>
</protein>
<evidence type="ECO:0000313" key="2">
    <source>
        <dbReference type="Proteomes" id="UP000789366"/>
    </source>
</evidence>
<name>A0ACA9LCR9_9GLOM</name>
<feature type="non-terminal residue" evidence="1">
    <location>
        <position position="1"/>
    </location>
</feature>
<accession>A0ACA9LCR9</accession>
<proteinExistence type="predicted"/>
<comment type="caution">
    <text evidence="1">The sequence shown here is derived from an EMBL/GenBank/DDBJ whole genome shotgun (WGS) entry which is preliminary data.</text>
</comment>
<reference evidence="1" key="1">
    <citation type="submission" date="2021-06" db="EMBL/GenBank/DDBJ databases">
        <authorList>
            <person name="Kallberg Y."/>
            <person name="Tangrot J."/>
            <person name="Rosling A."/>
        </authorList>
    </citation>
    <scope>NUCLEOTIDE SEQUENCE</scope>
    <source>
        <strain evidence="1">28 12/20/2015</strain>
    </source>
</reference>
<organism evidence="1 2">
    <name type="scientific">Cetraspora pellucida</name>
    <dbReference type="NCBI Taxonomy" id="1433469"/>
    <lineage>
        <taxon>Eukaryota</taxon>
        <taxon>Fungi</taxon>
        <taxon>Fungi incertae sedis</taxon>
        <taxon>Mucoromycota</taxon>
        <taxon>Glomeromycotina</taxon>
        <taxon>Glomeromycetes</taxon>
        <taxon>Diversisporales</taxon>
        <taxon>Gigasporaceae</taxon>
        <taxon>Cetraspora</taxon>
    </lineage>
</organism>
<dbReference type="EMBL" id="CAJVPW010003414">
    <property type="protein sequence ID" value="CAG8523629.1"/>
    <property type="molecule type" value="Genomic_DNA"/>
</dbReference>
<sequence length="131" mass="15223">IKSLRSKQKLVSRNMAKTKASQLARQPRFTSLYSTITECKWKCRNEGGDGYIYTTGNASENENIVDLTQDDNGDDNSNLDESVESRSEYDEEDRSDESGNEYDDRNNNSENENENYNIWEENEDRVKKNLF</sequence>